<dbReference type="PANTHER" id="PTHR46910:SF39">
    <property type="entry name" value="ZN(II)2CYS6 TRANSCRIPTION FACTOR (EUROFUNG)"/>
    <property type="match status" value="1"/>
</dbReference>
<proteinExistence type="predicted"/>
<dbReference type="GO" id="GO:0003677">
    <property type="term" value="F:DNA binding"/>
    <property type="evidence" value="ECO:0007669"/>
    <property type="project" value="InterPro"/>
</dbReference>
<dbReference type="Pfam" id="PF00172">
    <property type="entry name" value="Zn_clus"/>
    <property type="match status" value="1"/>
</dbReference>
<dbReference type="CDD" id="cd00067">
    <property type="entry name" value="GAL4"/>
    <property type="match status" value="1"/>
</dbReference>
<dbReference type="PROSITE" id="PS00463">
    <property type="entry name" value="ZN2_CY6_FUNGAL_1"/>
    <property type="match status" value="1"/>
</dbReference>
<evidence type="ECO:0000313" key="4">
    <source>
        <dbReference type="EMBL" id="KAF2796333.1"/>
    </source>
</evidence>
<dbReference type="OrthoDB" id="4116913at2759"/>
<dbReference type="SMART" id="SM00906">
    <property type="entry name" value="Fungal_trans"/>
    <property type="match status" value="1"/>
</dbReference>
<dbReference type="InterPro" id="IPR007219">
    <property type="entry name" value="XnlR_reg_dom"/>
</dbReference>
<sequence>MPVSRRACDFCRAHKLRCQAVDEHPSCEQCKKRNKPCVMPTLPSDAMPTTGPRDANSSLSIPISNHSTVAASSSRHADRRNVRLQESIDDLKRLLSATIDNIRLPPPPPPSTAAKRKYGRIANLNERRDYGISRPRFTAEDLVSLEMDTRNFAPPSSYIQSKHWEARQAESPDPRQQTSQSSIMTLKDCASGRSYLPHPNEGSSLLNEYLHDFNSRIPLFAPEAIYNHVRDCYSGAADKTPLSWILTYVALAIGHRLRAMSLFAAADDASNAEWYLNKCLNVLPDLLLREPTLQLIQVLLGVSVLLQTSTRSRKAALFVSTAMRMAQDLGYNEASQDRDGRPSEDNQEAHVFWIAFFMDTAMNLCATRPNTQKLVDINLPLPSPSSSGSLVLSISDDCSIDREINIFTLHASLALIQAEALEELFSVKGRQRSASLATNTFKSILAELDVWRGTNPLVGSEATSILNSMYRSDVVHSINLEASYFGILYQLHAANALGGFTRRLDVFSADALMSAAGSICFDIHEDAQRLLDIAALTSQANVSVNWITIHALLAALCTAMTYHILGNRVPDAILGTPDLDAKMLTYTEILGVLELAASQAKDTDLASKIDVCRHLHGLVKEGNRLDQT</sequence>
<dbReference type="EMBL" id="MU001833">
    <property type="protein sequence ID" value="KAF2796333.1"/>
    <property type="molecule type" value="Genomic_DNA"/>
</dbReference>
<dbReference type="AlphaFoldDB" id="A0A6A6XJT2"/>
<feature type="domain" description="Zn(2)-C6 fungal-type" evidence="3">
    <location>
        <begin position="7"/>
        <end position="39"/>
    </location>
</feature>
<organism evidence="4 5">
    <name type="scientific">Melanomma pulvis-pyrius CBS 109.77</name>
    <dbReference type="NCBI Taxonomy" id="1314802"/>
    <lineage>
        <taxon>Eukaryota</taxon>
        <taxon>Fungi</taxon>
        <taxon>Dikarya</taxon>
        <taxon>Ascomycota</taxon>
        <taxon>Pezizomycotina</taxon>
        <taxon>Dothideomycetes</taxon>
        <taxon>Pleosporomycetidae</taxon>
        <taxon>Pleosporales</taxon>
        <taxon>Melanommataceae</taxon>
        <taxon>Melanomma</taxon>
    </lineage>
</organism>
<dbReference type="PROSITE" id="PS50048">
    <property type="entry name" value="ZN2_CY6_FUNGAL_2"/>
    <property type="match status" value="1"/>
</dbReference>
<evidence type="ECO:0000256" key="1">
    <source>
        <dbReference type="ARBA" id="ARBA00022723"/>
    </source>
</evidence>
<name>A0A6A6XJT2_9PLEO</name>
<keyword evidence="1" id="KW-0479">Metal-binding</keyword>
<protein>
    <recommendedName>
        <fullName evidence="3">Zn(2)-C6 fungal-type domain-containing protein</fullName>
    </recommendedName>
</protein>
<dbReference type="SMART" id="SM00066">
    <property type="entry name" value="GAL4"/>
    <property type="match status" value="1"/>
</dbReference>
<dbReference type="InterPro" id="IPR050987">
    <property type="entry name" value="AtrR-like"/>
</dbReference>
<evidence type="ECO:0000259" key="3">
    <source>
        <dbReference type="PROSITE" id="PS50048"/>
    </source>
</evidence>
<dbReference type="Gene3D" id="4.10.240.10">
    <property type="entry name" value="Zn(2)-C6 fungal-type DNA-binding domain"/>
    <property type="match status" value="1"/>
</dbReference>
<dbReference type="GO" id="GO:0008270">
    <property type="term" value="F:zinc ion binding"/>
    <property type="evidence" value="ECO:0007669"/>
    <property type="project" value="InterPro"/>
</dbReference>
<dbReference type="InterPro" id="IPR036864">
    <property type="entry name" value="Zn2-C6_fun-type_DNA-bd_sf"/>
</dbReference>
<evidence type="ECO:0000313" key="5">
    <source>
        <dbReference type="Proteomes" id="UP000799757"/>
    </source>
</evidence>
<dbReference type="GO" id="GO:0006351">
    <property type="term" value="P:DNA-templated transcription"/>
    <property type="evidence" value="ECO:0007669"/>
    <property type="project" value="InterPro"/>
</dbReference>
<keyword evidence="2" id="KW-0539">Nucleus</keyword>
<dbReference type="InterPro" id="IPR001138">
    <property type="entry name" value="Zn2Cys6_DnaBD"/>
</dbReference>
<gene>
    <name evidence="4" type="ORF">K505DRAFT_359372</name>
</gene>
<dbReference type="SUPFAM" id="SSF57701">
    <property type="entry name" value="Zn2/Cys6 DNA-binding domain"/>
    <property type="match status" value="1"/>
</dbReference>
<accession>A0A6A6XJT2</accession>
<dbReference type="GO" id="GO:0000981">
    <property type="term" value="F:DNA-binding transcription factor activity, RNA polymerase II-specific"/>
    <property type="evidence" value="ECO:0007669"/>
    <property type="project" value="InterPro"/>
</dbReference>
<evidence type="ECO:0000256" key="2">
    <source>
        <dbReference type="ARBA" id="ARBA00023242"/>
    </source>
</evidence>
<reference evidence="4" key="1">
    <citation type="journal article" date="2020" name="Stud. Mycol.">
        <title>101 Dothideomycetes genomes: a test case for predicting lifestyles and emergence of pathogens.</title>
        <authorList>
            <person name="Haridas S."/>
            <person name="Albert R."/>
            <person name="Binder M."/>
            <person name="Bloem J."/>
            <person name="Labutti K."/>
            <person name="Salamov A."/>
            <person name="Andreopoulos B."/>
            <person name="Baker S."/>
            <person name="Barry K."/>
            <person name="Bills G."/>
            <person name="Bluhm B."/>
            <person name="Cannon C."/>
            <person name="Castanera R."/>
            <person name="Culley D."/>
            <person name="Daum C."/>
            <person name="Ezra D."/>
            <person name="Gonzalez J."/>
            <person name="Henrissat B."/>
            <person name="Kuo A."/>
            <person name="Liang C."/>
            <person name="Lipzen A."/>
            <person name="Lutzoni F."/>
            <person name="Magnuson J."/>
            <person name="Mondo S."/>
            <person name="Nolan M."/>
            <person name="Ohm R."/>
            <person name="Pangilinan J."/>
            <person name="Park H.-J."/>
            <person name="Ramirez L."/>
            <person name="Alfaro M."/>
            <person name="Sun H."/>
            <person name="Tritt A."/>
            <person name="Yoshinaga Y."/>
            <person name="Zwiers L.-H."/>
            <person name="Turgeon B."/>
            <person name="Goodwin S."/>
            <person name="Spatafora J."/>
            <person name="Crous P."/>
            <person name="Grigoriev I."/>
        </authorList>
    </citation>
    <scope>NUCLEOTIDE SEQUENCE</scope>
    <source>
        <strain evidence="4">CBS 109.77</strain>
    </source>
</reference>
<dbReference type="CDD" id="cd12148">
    <property type="entry name" value="fungal_TF_MHR"/>
    <property type="match status" value="1"/>
</dbReference>
<dbReference type="Pfam" id="PF04082">
    <property type="entry name" value="Fungal_trans"/>
    <property type="match status" value="1"/>
</dbReference>
<keyword evidence="5" id="KW-1185">Reference proteome</keyword>
<dbReference type="Proteomes" id="UP000799757">
    <property type="component" value="Unassembled WGS sequence"/>
</dbReference>
<dbReference type="PANTHER" id="PTHR46910">
    <property type="entry name" value="TRANSCRIPTION FACTOR PDR1"/>
    <property type="match status" value="1"/>
</dbReference>